<proteinExistence type="predicted"/>
<dbReference type="EMBL" id="WBMS02000017">
    <property type="protein sequence ID" value="MWA03102.1"/>
    <property type="molecule type" value="Genomic_DNA"/>
</dbReference>
<keyword evidence="4" id="KW-1185">Reference proteome</keyword>
<dbReference type="AlphaFoldDB" id="A0A6I4MBC2"/>
<gene>
    <name evidence="2" type="ORF">F8568_018515</name>
    <name evidence="3" type="ORF">F8568_022535</name>
</gene>
<protein>
    <submittedName>
        <fullName evidence="3">Uncharacterized protein</fullName>
    </submittedName>
</protein>
<feature type="region of interest" description="Disordered" evidence="1">
    <location>
        <begin position="199"/>
        <end position="260"/>
    </location>
</feature>
<dbReference type="Proteomes" id="UP000462055">
    <property type="component" value="Unassembled WGS sequence"/>
</dbReference>
<evidence type="ECO:0000313" key="2">
    <source>
        <dbReference type="EMBL" id="MWA02326.1"/>
    </source>
</evidence>
<dbReference type="EMBL" id="WBMS02000013">
    <property type="protein sequence ID" value="MWA02326.1"/>
    <property type="molecule type" value="Genomic_DNA"/>
</dbReference>
<organism evidence="3 4">
    <name type="scientific">Actinomadura physcomitrii</name>
    <dbReference type="NCBI Taxonomy" id="2650748"/>
    <lineage>
        <taxon>Bacteria</taxon>
        <taxon>Bacillati</taxon>
        <taxon>Actinomycetota</taxon>
        <taxon>Actinomycetes</taxon>
        <taxon>Streptosporangiales</taxon>
        <taxon>Thermomonosporaceae</taxon>
        <taxon>Actinomadura</taxon>
    </lineage>
</organism>
<sequence>MTAHDFNATQLARATQIIRTYEQRAFPGGGSLLDRDPLYTRALLSALINDLEHYAIDHDLDFAEVIASGRAITSQNPGQDTAPYKVGEQVRLPLHGGRCGTIVGWTTSRSDAGTIYLVEVPGIPNVLATPADHLAPAPPFPPTKTSLGTVSRADQAERVYISLAARLSTATAPDRAAVKRSCDNLIEALSSWSGVPAHQLRNELDPKPPPPAPANRPRDAAAAANDFPHDITKGIPPVSGPNPGHSTKQSRPRQGPTQAA</sequence>
<dbReference type="RefSeq" id="WP_151594787.1">
    <property type="nucleotide sequence ID" value="NZ_WBMS02000013.1"/>
</dbReference>
<comment type="caution">
    <text evidence="3">The sequence shown here is derived from an EMBL/GenBank/DDBJ whole genome shotgun (WGS) entry which is preliminary data.</text>
</comment>
<evidence type="ECO:0000313" key="4">
    <source>
        <dbReference type="Proteomes" id="UP000462055"/>
    </source>
</evidence>
<evidence type="ECO:0000256" key="1">
    <source>
        <dbReference type="SAM" id="MobiDB-lite"/>
    </source>
</evidence>
<evidence type="ECO:0000313" key="3">
    <source>
        <dbReference type="EMBL" id="MWA03102.1"/>
    </source>
</evidence>
<name>A0A6I4MBC2_9ACTN</name>
<accession>A0A6I4MBC2</accession>
<reference evidence="3 4" key="1">
    <citation type="submission" date="2019-12" db="EMBL/GenBank/DDBJ databases">
        <title>Actinomadura physcomitrii sp. nov., a novel actinomycete isolated from moss [Physcomitrium sphaericum (Ludw) Fuernr].</title>
        <authorList>
            <person name="Zhuang X."/>
        </authorList>
    </citation>
    <scope>NUCLEOTIDE SEQUENCE [LARGE SCALE GENOMIC DNA]</scope>
    <source>
        <strain evidence="3 4">LD22</strain>
    </source>
</reference>